<protein>
    <submittedName>
        <fullName evidence="5">D-inositol 3-phosphate glycosyltransferase</fullName>
    </submittedName>
</protein>
<sequence>QERHHAEQSLAELKAEHKALCETAEELERQQSLSESEVRALRAGLDFAQARWLDLQDSETAWKAKMEALQQSHDELVQALKRKTLHEGHGTETSESDPFQDVGLTSFQPDSSEGKRQQNSDGSDGLLEEAHQQVIEALRQKDLSVAKCEDLRRENSQLKRELMRQSRGVLLMEAENNSQNANGLSSFLSSLQDRLSASPRASSKSKALNLSFPELEERLAEATTKASSSLKAVLQGLQKRRQLEPGVLQSLQEESLRSQREKQLLEQELFELRLQHLTKGMGALNPRSKASGCGEAVWGNDA</sequence>
<keyword evidence="1" id="KW-0175">Coiled coil</keyword>
<accession>A0A9P1CTY4</accession>
<dbReference type="EMBL" id="CAMXCT010002449">
    <property type="protein sequence ID" value="CAI3998249.1"/>
    <property type="molecule type" value="Genomic_DNA"/>
</dbReference>
<keyword evidence="6" id="KW-1185">Reference proteome</keyword>
<reference evidence="3" key="1">
    <citation type="submission" date="2022-10" db="EMBL/GenBank/DDBJ databases">
        <authorList>
            <person name="Chen Y."/>
            <person name="Dougan E. K."/>
            <person name="Chan C."/>
            <person name="Rhodes N."/>
            <person name="Thang M."/>
        </authorList>
    </citation>
    <scope>NUCLEOTIDE SEQUENCE</scope>
</reference>
<gene>
    <name evidence="3" type="ORF">C1SCF055_LOCUS24565</name>
</gene>
<evidence type="ECO:0000256" key="2">
    <source>
        <dbReference type="SAM" id="MobiDB-lite"/>
    </source>
</evidence>
<feature type="non-terminal residue" evidence="3">
    <location>
        <position position="1"/>
    </location>
</feature>
<name>A0A9P1CTY4_9DINO</name>
<dbReference type="AlphaFoldDB" id="A0A9P1CTY4"/>
<evidence type="ECO:0000313" key="6">
    <source>
        <dbReference type="Proteomes" id="UP001152797"/>
    </source>
</evidence>
<evidence type="ECO:0000313" key="4">
    <source>
        <dbReference type="EMBL" id="CAL1151624.1"/>
    </source>
</evidence>
<evidence type="ECO:0000313" key="5">
    <source>
        <dbReference type="EMBL" id="CAL4785561.1"/>
    </source>
</evidence>
<feature type="region of interest" description="Disordered" evidence="2">
    <location>
        <begin position="84"/>
        <end position="130"/>
    </location>
</feature>
<evidence type="ECO:0000256" key="1">
    <source>
        <dbReference type="SAM" id="Coils"/>
    </source>
</evidence>
<proteinExistence type="predicted"/>
<feature type="compositionally biased region" description="Polar residues" evidence="2">
    <location>
        <begin position="93"/>
        <end position="111"/>
    </location>
</feature>
<comment type="caution">
    <text evidence="3">The sequence shown here is derived from an EMBL/GenBank/DDBJ whole genome shotgun (WGS) entry which is preliminary data.</text>
</comment>
<dbReference type="EMBL" id="CAMXCT020002449">
    <property type="protein sequence ID" value="CAL1151624.1"/>
    <property type="molecule type" value="Genomic_DNA"/>
</dbReference>
<dbReference type="EMBL" id="CAMXCT030002449">
    <property type="protein sequence ID" value="CAL4785561.1"/>
    <property type="molecule type" value="Genomic_DNA"/>
</dbReference>
<evidence type="ECO:0000313" key="3">
    <source>
        <dbReference type="EMBL" id="CAI3998249.1"/>
    </source>
</evidence>
<feature type="coiled-coil region" evidence="1">
    <location>
        <begin position="141"/>
        <end position="168"/>
    </location>
</feature>
<feature type="coiled-coil region" evidence="1">
    <location>
        <begin position="3"/>
        <end position="30"/>
    </location>
</feature>
<dbReference type="OrthoDB" id="10504609at2759"/>
<reference evidence="4" key="2">
    <citation type="submission" date="2024-04" db="EMBL/GenBank/DDBJ databases">
        <authorList>
            <person name="Chen Y."/>
            <person name="Shah S."/>
            <person name="Dougan E. K."/>
            <person name="Thang M."/>
            <person name="Chan C."/>
        </authorList>
    </citation>
    <scope>NUCLEOTIDE SEQUENCE [LARGE SCALE GENOMIC DNA]</scope>
</reference>
<dbReference type="Proteomes" id="UP001152797">
    <property type="component" value="Unassembled WGS sequence"/>
</dbReference>
<organism evidence="3">
    <name type="scientific">Cladocopium goreaui</name>
    <dbReference type="NCBI Taxonomy" id="2562237"/>
    <lineage>
        <taxon>Eukaryota</taxon>
        <taxon>Sar</taxon>
        <taxon>Alveolata</taxon>
        <taxon>Dinophyceae</taxon>
        <taxon>Suessiales</taxon>
        <taxon>Symbiodiniaceae</taxon>
        <taxon>Cladocopium</taxon>
    </lineage>
</organism>